<evidence type="ECO:0000256" key="6">
    <source>
        <dbReference type="ARBA" id="ARBA00022692"/>
    </source>
</evidence>
<gene>
    <name evidence="13" type="ORF">GCM10009105_09750</name>
</gene>
<dbReference type="SMART" id="SM00304">
    <property type="entry name" value="HAMP"/>
    <property type="match status" value="1"/>
</dbReference>
<dbReference type="InterPro" id="IPR003660">
    <property type="entry name" value="HAMP_dom"/>
</dbReference>
<reference evidence="13 14" key="1">
    <citation type="journal article" date="2019" name="Int. J. Syst. Evol. Microbiol.">
        <title>The Global Catalogue of Microorganisms (GCM) 10K type strain sequencing project: providing services to taxonomists for standard genome sequencing and annotation.</title>
        <authorList>
            <consortium name="The Broad Institute Genomics Platform"/>
            <consortium name="The Broad Institute Genome Sequencing Center for Infectious Disease"/>
            <person name="Wu L."/>
            <person name="Ma J."/>
        </authorList>
    </citation>
    <scope>NUCLEOTIDE SEQUENCE [LARGE SCALE GENOMIC DNA]</scope>
    <source>
        <strain evidence="13 14">JCM 15421</strain>
    </source>
</reference>
<feature type="domain" description="HAMP" evidence="12">
    <location>
        <begin position="181"/>
        <end position="234"/>
    </location>
</feature>
<accession>A0ABN1IEN4</accession>
<keyword evidence="6 10" id="KW-0812">Transmembrane</keyword>
<evidence type="ECO:0000256" key="7">
    <source>
        <dbReference type="ARBA" id="ARBA00022777"/>
    </source>
</evidence>
<evidence type="ECO:0000256" key="3">
    <source>
        <dbReference type="ARBA" id="ARBA00012438"/>
    </source>
</evidence>
<evidence type="ECO:0000256" key="2">
    <source>
        <dbReference type="ARBA" id="ARBA00004370"/>
    </source>
</evidence>
<dbReference type="RefSeq" id="WP_343787749.1">
    <property type="nucleotide sequence ID" value="NZ_BAAAEU010000004.1"/>
</dbReference>
<dbReference type="PANTHER" id="PTHR45436">
    <property type="entry name" value="SENSOR HISTIDINE KINASE YKOH"/>
    <property type="match status" value="1"/>
</dbReference>
<dbReference type="Pfam" id="PF02518">
    <property type="entry name" value="HATPase_c"/>
    <property type="match status" value="1"/>
</dbReference>
<proteinExistence type="predicted"/>
<evidence type="ECO:0000259" key="12">
    <source>
        <dbReference type="PROSITE" id="PS50885"/>
    </source>
</evidence>
<dbReference type="SUPFAM" id="SSF47384">
    <property type="entry name" value="Homodimeric domain of signal transducing histidine kinase"/>
    <property type="match status" value="1"/>
</dbReference>
<dbReference type="GO" id="GO:0016301">
    <property type="term" value="F:kinase activity"/>
    <property type="evidence" value="ECO:0007669"/>
    <property type="project" value="UniProtKB-KW"/>
</dbReference>
<dbReference type="SUPFAM" id="SSF55874">
    <property type="entry name" value="ATPase domain of HSP90 chaperone/DNA topoisomerase II/histidine kinase"/>
    <property type="match status" value="1"/>
</dbReference>
<feature type="transmembrane region" description="Helical" evidence="10">
    <location>
        <begin position="160"/>
        <end position="179"/>
    </location>
</feature>
<evidence type="ECO:0000256" key="9">
    <source>
        <dbReference type="ARBA" id="ARBA00023012"/>
    </source>
</evidence>
<dbReference type="Pfam" id="PF00512">
    <property type="entry name" value="HisKA"/>
    <property type="match status" value="1"/>
</dbReference>
<dbReference type="PANTHER" id="PTHR45436:SF8">
    <property type="entry name" value="HISTIDINE KINASE"/>
    <property type="match status" value="1"/>
</dbReference>
<evidence type="ECO:0000256" key="10">
    <source>
        <dbReference type="SAM" id="Phobius"/>
    </source>
</evidence>
<dbReference type="InterPro" id="IPR036890">
    <property type="entry name" value="HATPase_C_sf"/>
</dbReference>
<dbReference type="EMBL" id="BAAAEU010000004">
    <property type="protein sequence ID" value="GAA0709357.1"/>
    <property type="molecule type" value="Genomic_DNA"/>
</dbReference>
<keyword evidence="5" id="KW-0808">Transferase</keyword>
<comment type="subcellular location">
    <subcellularLocation>
        <location evidence="2">Membrane</location>
    </subcellularLocation>
</comment>
<evidence type="ECO:0000256" key="4">
    <source>
        <dbReference type="ARBA" id="ARBA00022553"/>
    </source>
</evidence>
<dbReference type="CDD" id="cd06225">
    <property type="entry name" value="HAMP"/>
    <property type="match status" value="1"/>
</dbReference>
<keyword evidence="7 13" id="KW-0418">Kinase</keyword>
<comment type="catalytic activity">
    <reaction evidence="1">
        <text>ATP + protein L-histidine = ADP + protein N-phospho-L-histidine.</text>
        <dbReference type="EC" id="2.7.13.3"/>
    </reaction>
</comment>
<dbReference type="InterPro" id="IPR003661">
    <property type="entry name" value="HisK_dim/P_dom"/>
</dbReference>
<dbReference type="SMART" id="SM00387">
    <property type="entry name" value="HATPase_c"/>
    <property type="match status" value="1"/>
</dbReference>
<comment type="caution">
    <text evidence="13">The sequence shown here is derived from an EMBL/GenBank/DDBJ whole genome shotgun (WGS) entry which is preliminary data.</text>
</comment>
<evidence type="ECO:0000259" key="11">
    <source>
        <dbReference type="PROSITE" id="PS50109"/>
    </source>
</evidence>
<dbReference type="PROSITE" id="PS50109">
    <property type="entry name" value="HIS_KIN"/>
    <property type="match status" value="1"/>
</dbReference>
<dbReference type="InterPro" id="IPR050428">
    <property type="entry name" value="TCS_sensor_his_kinase"/>
</dbReference>
<dbReference type="InterPro" id="IPR003594">
    <property type="entry name" value="HATPase_dom"/>
</dbReference>
<keyword evidence="14" id="KW-1185">Reference proteome</keyword>
<dbReference type="SUPFAM" id="SSF158472">
    <property type="entry name" value="HAMP domain-like"/>
    <property type="match status" value="1"/>
</dbReference>
<evidence type="ECO:0000256" key="5">
    <source>
        <dbReference type="ARBA" id="ARBA00022679"/>
    </source>
</evidence>
<keyword evidence="4" id="KW-0597">Phosphoprotein</keyword>
<keyword evidence="10" id="KW-0472">Membrane</keyword>
<dbReference type="InterPro" id="IPR036097">
    <property type="entry name" value="HisK_dim/P_sf"/>
</dbReference>
<keyword evidence="9" id="KW-0902">Two-component regulatory system</keyword>
<dbReference type="PROSITE" id="PS50885">
    <property type="entry name" value="HAMP"/>
    <property type="match status" value="1"/>
</dbReference>
<feature type="transmembrane region" description="Helical" evidence="10">
    <location>
        <begin position="12"/>
        <end position="36"/>
    </location>
</feature>
<dbReference type="Proteomes" id="UP001501523">
    <property type="component" value="Unassembled WGS sequence"/>
</dbReference>
<dbReference type="InterPro" id="IPR005467">
    <property type="entry name" value="His_kinase_dom"/>
</dbReference>
<evidence type="ECO:0000256" key="1">
    <source>
        <dbReference type="ARBA" id="ARBA00000085"/>
    </source>
</evidence>
<feature type="domain" description="Histidine kinase" evidence="11">
    <location>
        <begin position="242"/>
        <end position="453"/>
    </location>
</feature>
<evidence type="ECO:0000256" key="8">
    <source>
        <dbReference type="ARBA" id="ARBA00022989"/>
    </source>
</evidence>
<protein>
    <recommendedName>
        <fullName evidence="3">histidine kinase</fullName>
        <ecNumber evidence="3">2.7.13.3</ecNumber>
    </recommendedName>
</protein>
<dbReference type="Gene3D" id="6.10.340.10">
    <property type="match status" value="1"/>
</dbReference>
<name>A0ABN1IEN4_9GAMM</name>
<dbReference type="SMART" id="SM00388">
    <property type="entry name" value="HisKA"/>
    <property type="match status" value="1"/>
</dbReference>
<dbReference type="Gene3D" id="1.10.287.130">
    <property type="match status" value="1"/>
</dbReference>
<evidence type="ECO:0000313" key="14">
    <source>
        <dbReference type="Proteomes" id="UP001501523"/>
    </source>
</evidence>
<dbReference type="Gene3D" id="3.30.565.10">
    <property type="entry name" value="Histidine kinase-like ATPase, C-terminal domain"/>
    <property type="match status" value="1"/>
</dbReference>
<organism evidence="13 14">
    <name type="scientific">Dokdonella soli</name>
    <dbReference type="NCBI Taxonomy" id="529810"/>
    <lineage>
        <taxon>Bacteria</taxon>
        <taxon>Pseudomonadati</taxon>
        <taxon>Pseudomonadota</taxon>
        <taxon>Gammaproteobacteria</taxon>
        <taxon>Lysobacterales</taxon>
        <taxon>Rhodanobacteraceae</taxon>
        <taxon>Dokdonella</taxon>
    </lineage>
</organism>
<evidence type="ECO:0000313" key="13">
    <source>
        <dbReference type="EMBL" id="GAA0709357.1"/>
    </source>
</evidence>
<dbReference type="CDD" id="cd00082">
    <property type="entry name" value="HisKA"/>
    <property type="match status" value="1"/>
</dbReference>
<dbReference type="Pfam" id="PF00672">
    <property type="entry name" value="HAMP"/>
    <property type="match status" value="1"/>
</dbReference>
<dbReference type="EC" id="2.7.13.3" evidence="3"/>
<sequence length="460" mass="50617">MLKLSDHWRSATTRLILIYGAFFALWSVVLIGAVYWETSRYLSRVVDDIVEQRARYLTAIDRERLPAAMEATGALDLRGVMALGLFGADGRYVDGNIEKMPADLPADGVIRALPQGLQRRGMEHRGPARGLALPLPNGERLVIARDTSVIDQVGVILRHALLWGLTLTVIPGLIGGLLLSRRPLRRVREIESAIEPIARGDLGRRLPVSKRGDEVDMLAAIVNRMLGEIERLIDEVKGVCDNIAHDLRTPLTRLRTQLHRLQQKGDSCEDRALVIDRCVGDVDALLDRFRALLRISELEDLRRRGGFGSVDLGEILRQVHELYAPLAEDNGITFHLDVPVHASIHADPHLLFEAFSNLVANAIKFTPNGGRVSVSASIEAQGPRVEIIDSGPGIPSGERDAVLQRFYRSECGREISTPGYGLGLSIVSAIVRLHGFRMQIGESESGGARVSVECWGEAMS</sequence>
<keyword evidence="8 10" id="KW-1133">Transmembrane helix</keyword>